<evidence type="ECO:0000313" key="1">
    <source>
        <dbReference type="EMBL" id="MDC4242862.1"/>
    </source>
</evidence>
<gene>
    <name evidence="1" type="ORF">NE398_22385</name>
</gene>
<dbReference type="EMBL" id="JAMRYU010000187">
    <property type="protein sequence ID" value="MDC4242862.1"/>
    <property type="molecule type" value="Genomic_DNA"/>
</dbReference>
<keyword evidence="2" id="KW-1185">Reference proteome</keyword>
<dbReference type="Proteomes" id="UP001141183">
    <property type="component" value="Unassembled WGS sequence"/>
</dbReference>
<reference evidence="1" key="1">
    <citation type="submission" date="2022-05" db="EMBL/GenBank/DDBJ databases">
        <title>Draft genome sequence of Clostridium tertium strain CP3 isolated from Peru.</title>
        <authorList>
            <person name="Hurtado R."/>
            <person name="Lima L."/>
            <person name="Sousa T."/>
            <person name="Jaiswal A.K."/>
            <person name="Tiwari S."/>
            <person name="Maturrano L."/>
            <person name="Brenig B."/>
            <person name="Azevedo V."/>
        </authorList>
    </citation>
    <scope>NUCLEOTIDE SEQUENCE</scope>
    <source>
        <strain evidence="1">CP3</strain>
        <plasmid evidence="1">p3</plasmid>
    </source>
</reference>
<dbReference type="AlphaFoldDB" id="A0A9X3XT62"/>
<keyword evidence="1" id="KW-0614">Plasmid</keyword>
<protein>
    <submittedName>
        <fullName evidence="1">Uncharacterized protein</fullName>
    </submittedName>
</protein>
<comment type="caution">
    <text evidence="1">The sequence shown here is derived from an EMBL/GenBank/DDBJ whole genome shotgun (WGS) entry which is preliminary data.</text>
</comment>
<geneLocation type="plasmid" evidence="1">
    <name>p3</name>
</geneLocation>
<organism evidence="1 2">
    <name type="scientific">Clostridium tertium</name>
    <dbReference type="NCBI Taxonomy" id="1559"/>
    <lineage>
        <taxon>Bacteria</taxon>
        <taxon>Bacillati</taxon>
        <taxon>Bacillota</taxon>
        <taxon>Clostridia</taxon>
        <taxon>Eubacteriales</taxon>
        <taxon>Clostridiaceae</taxon>
        <taxon>Clostridium</taxon>
    </lineage>
</organism>
<sequence>MNNIKYNIEFEDTIDNLILFKKIKLEDINKALKQFGSNDWGVLDKEEKEEQNLLIIEGKYKGENPKLKYCFNGIYEMNKYLINIRSKYETLTKTLLIKVNLIVRLSN</sequence>
<dbReference type="GeneID" id="93000434"/>
<dbReference type="RefSeq" id="WP_110027420.1">
    <property type="nucleotide sequence ID" value="NZ_JAMRYU010000187.1"/>
</dbReference>
<evidence type="ECO:0000313" key="2">
    <source>
        <dbReference type="Proteomes" id="UP001141183"/>
    </source>
</evidence>
<accession>A0A9X3XT62</accession>
<name>A0A9X3XT62_9CLOT</name>
<proteinExistence type="predicted"/>